<sequence>MSFHNLFFKAIDFLYEPRQNRRRCTKFGGVKFDIFSDIVYSHSDPEICKLDIYRPGFGDGTRNEYEGERYFAKLPVIFYLHGGGFEAGDKFHRRALSRWLATLGYAVVNVNYGLAPECKFPAQHRQIVAALNFVSQNAQKYGLDLSRIVVAGDSAGAYYASALACICNEPDIQQKLGVSTTLKFGAAILNCGVYDMHMLATKKMIFSLGRHVFEDTTGGGPEDIEKYKWKELCNVPSLVTPDFPPSLVIYSCRDILCKDQHTALLPALKNCGVPFSEFSSVRLKDNHCFSLMWKGKAAQQANELIAQFLTKFKEGEFTV</sequence>
<gene>
    <name evidence="3" type="ORF">IAB90_00770</name>
</gene>
<dbReference type="Gene3D" id="3.40.50.1820">
    <property type="entry name" value="alpha/beta hydrolase"/>
    <property type="match status" value="1"/>
</dbReference>
<dbReference type="Proteomes" id="UP000824179">
    <property type="component" value="Unassembled WGS sequence"/>
</dbReference>
<accession>A0A9D1DB47</accession>
<name>A0A9D1DB47_9FIRM</name>
<comment type="caution">
    <text evidence="3">The sequence shown here is derived from an EMBL/GenBank/DDBJ whole genome shotgun (WGS) entry which is preliminary data.</text>
</comment>
<dbReference type="InterPro" id="IPR050300">
    <property type="entry name" value="GDXG_lipolytic_enzyme"/>
</dbReference>
<dbReference type="Pfam" id="PF20434">
    <property type="entry name" value="BD-FAE"/>
    <property type="match status" value="1"/>
</dbReference>
<evidence type="ECO:0000259" key="2">
    <source>
        <dbReference type="Pfam" id="PF20434"/>
    </source>
</evidence>
<evidence type="ECO:0000313" key="3">
    <source>
        <dbReference type="EMBL" id="HIR38894.1"/>
    </source>
</evidence>
<dbReference type="EMBL" id="DVHB01000017">
    <property type="protein sequence ID" value="HIR38894.1"/>
    <property type="molecule type" value="Genomic_DNA"/>
</dbReference>
<evidence type="ECO:0000256" key="1">
    <source>
        <dbReference type="ARBA" id="ARBA00022801"/>
    </source>
</evidence>
<organism evidence="3 4">
    <name type="scientific">Candidatus Coproplasma stercoripullorum</name>
    <dbReference type="NCBI Taxonomy" id="2840751"/>
    <lineage>
        <taxon>Bacteria</taxon>
        <taxon>Bacillati</taxon>
        <taxon>Bacillota</taxon>
        <taxon>Clostridia</taxon>
        <taxon>Eubacteriales</taxon>
        <taxon>Candidatus Coproplasma</taxon>
    </lineage>
</organism>
<evidence type="ECO:0000313" key="4">
    <source>
        <dbReference type="Proteomes" id="UP000824179"/>
    </source>
</evidence>
<dbReference type="PANTHER" id="PTHR48081">
    <property type="entry name" value="AB HYDROLASE SUPERFAMILY PROTEIN C4A8.06C"/>
    <property type="match status" value="1"/>
</dbReference>
<reference evidence="3" key="1">
    <citation type="submission" date="2020-10" db="EMBL/GenBank/DDBJ databases">
        <authorList>
            <person name="Gilroy R."/>
        </authorList>
    </citation>
    <scope>NUCLEOTIDE SEQUENCE</scope>
    <source>
        <strain evidence="3">ChiW25-3613</strain>
    </source>
</reference>
<dbReference type="GO" id="GO:0016787">
    <property type="term" value="F:hydrolase activity"/>
    <property type="evidence" value="ECO:0007669"/>
    <property type="project" value="UniProtKB-KW"/>
</dbReference>
<dbReference type="AlphaFoldDB" id="A0A9D1DB47"/>
<dbReference type="SUPFAM" id="SSF53474">
    <property type="entry name" value="alpha/beta-Hydrolases"/>
    <property type="match status" value="1"/>
</dbReference>
<dbReference type="InterPro" id="IPR029058">
    <property type="entry name" value="AB_hydrolase_fold"/>
</dbReference>
<reference evidence="3" key="2">
    <citation type="journal article" date="2021" name="PeerJ">
        <title>Extensive microbial diversity within the chicken gut microbiome revealed by metagenomics and culture.</title>
        <authorList>
            <person name="Gilroy R."/>
            <person name="Ravi A."/>
            <person name="Getino M."/>
            <person name="Pursley I."/>
            <person name="Horton D.L."/>
            <person name="Alikhan N.F."/>
            <person name="Baker D."/>
            <person name="Gharbi K."/>
            <person name="Hall N."/>
            <person name="Watson M."/>
            <person name="Adriaenssens E.M."/>
            <person name="Foster-Nyarko E."/>
            <person name="Jarju S."/>
            <person name="Secka A."/>
            <person name="Antonio M."/>
            <person name="Oren A."/>
            <person name="Chaudhuri R.R."/>
            <person name="La Ragione R."/>
            <person name="Hildebrand F."/>
            <person name="Pallen M.J."/>
        </authorList>
    </citation>
    <scope>NUCLEOTIDE SEQUENCE</scope>
    <source>
        <strain evidence="3">ChiW25-3613</strain>
    </source>
</reference>
<proteinExistence type="predicted"/>
<keyword evidence="1 3" id="KW-0378">Hydrolase</keyword>
<protein>
    <submittedName>
        <fullName evidence="3">Alpha/beta hydrolase</fullName>
    </submittedName>
</protein>
<feature type="domain" description="BD-FAE-like" evidence="2">
    <location>
        <begin position="72"/>
        <end position="265"/>
    </location>
</feature>
<dbReference type="InterPro" id="IPR049492">
    <property type="entry name" value="BD-FAE-like_dom"/>
</dbReference>